<evidence type="ECO:0000256" key="12">
    <source>
        <dbReference type="PIRSR" id="PIRSR001492-2"/>
    </source>
</evidence>
<evidence type="ECO:0000256" key="10">
    <source>
        <dbReference type="NCBIfam" id="TIGR01307"/>
    </source>
</evidence>
<comment type="catalytic activity">
    <reaction evidence="1 9">
        <text>(2R)-2-phosphoglycerate = (2R)-3-phosphoglycerate</text>
        <dbReference type="Rhea" id="RHEA:15901"/>
        <dbReference type="ChEBI" id="CHEBI:58272"/>
        <dbReference type="ChEBI" id="CHEBI:58289"/>
        <dbReference type="EC" id="5.4.2.12"/>
    </reaction>
</comment>
<dbReference type="PANTHER" id="PTHR31637:SF0">
    <property type="entry name" value="2,3-BISPHOSPHOGLYCERATE-INDEPENDENT PHOSPHOGLYCERATE MUTASE"/>
    <property type="match status" value="1"/>
</dbReference>
<dbReference type="InterPro" id="IPR006124">
    <property type="entry name" value="Metalloenzyme"/>
</dbReference>
<feature type="binding site" evidence="9 12">
    <location>
        <begin position="252"/>
        <end position="255"/>
    </location>
    <ligand>
        <name>substrate</name>
    </ligand>
</feature>
<dbReference type="UniPathway" id="UPA00109">
    <property type="reaction ID" value="UER00186"/>
</dbReference>
<dbReference type="PANTHER" id="PTHR31637">
    <property type="entry name" value="2,3-BISPHOSPHOGLYCERATE-INDEPENDENT PHOSPHOGLYCERATE MUTASE"/>
    <property type="match status" value="1"/>
</dbReference>
<dbReference type="AlphaFoldDB" id="A0A0G0FS28"/>
<feature type="binding site" evidence="9 13">
    <location>
        <position position="433"/>
    </location>
    <ligand>
        <name>Mn(2+)</name>
        <dbReference type="ChEBI" id="CHEBI:29035"/>
        <label>2</label>
    </ligand>
</feature>
<evidence type="ECO:0000259" key="14">
    <source>
        <dbReference type="Pfam" id="PF01676"/>
    </source>
</evidence>
<dbReference type="FunFam" id="3.40.1450.10:FF:000002">
    <property type="entry name" value="2,3-bisphosphoglycerate-independent phosphoglycerate mutase"/>
    <property type="match status" value="1"/>
</dbReference>
<evidence type="ECO:0000256" key="7">
    <source>
        <dbReference type="ARBA" id="ARBA00023211"/>
    </source>
</evidence>
<dbReference type="InterPro" id="IPR036646">
    <property type="entry name" value="PGAM_B_sf"/>
</dbReference>
<organism evidence="16 17">
    <name type="scientific">Candidatus Wolfebacteria bacterium GW2011_GWC1_37_10</name>
    <dbReference type="NCBI Taxonomy" id="1619010"/>
    <lineage>
        <taxon>Bacteria</taxon>
        <taxon>Candidatus Wolfeibacteriota</taxon>
    </lineage>
</organism>
<feature type="binding site" evidence="9 12">
    <location>
        <position position="187"/>
    </location>
    <ligand>
        <name>substrate</name>
    </ligand>
</feature>
<dbReference type="CDD" id="cd16010">
    <property type="entry name" value="iPGM"/>
    <property type="match status" value="1"/>
</dbReference>
<dbReference type="InterPro" id="IPR011258">
    <property type="entry name" value="BPG-indep_PGM_N"/>
</dbReference>
<evidence type="ECO:0000256" key="1">
    <source>
        <dbReference type="ARBA" id="ARBA00000370"/>
    </source>
</evidence>
<feature type="binding site" evidence="9 13">
    <location>
        <position position="396"/>
    </location>
    <ligand>
        <name>Mn(2+)</name>
        <dbReference type="ChEBI" id="CHEBI:29035"/>
        <label>1</label>
    </ligand>
</feature>
<evidence type="ECO:0000256" key="5">
    <source>
        <dbReference type="ARBA" id="ARBA00022723"/>
    </source>
</evidence>
<dbReference type="GO" id="GO:0004619">
    <property type="term" value="F:phosphoglycerate mutase activity"/>
    <property type="evidence" value="ECO:0007669"/>
    <property type="project" value="UniProtKB-UniRule"/>
</dbReference>
<comment type="cofactor">
    <cofactor evidence="9">
        <name>Mn(2+)</name>
        <dbReference type="ChEBI" id="CHEBI:29035"/>
    </cofactor>
    <text evidence="9">Binds 2 manganese ions per subunit.</text>
</comment>
<keyword evidence="7 9" id="KW-0464">Manganese</keyword>
<proteinExistence type="inferred from homology"/>
<evidence type="ECO:0000259" key="15">
    <source>
        <dbReference type="Pfam" id="PF06415"/>
    </source>
</evidence>
<feature type="domain" description="Metalloenzyme" evidence="14">
    <location>
        <begin position="5"/>
        <end position="499"/>
    </location>
</feature>
<evidence type="ECO:0000256" key="6">
    <source>
        <dbReference type="ARBA" id="ARBA00023152"/>
    </source>
</evidence>
<evidence type="ECO:0000256" key="11">
    <source>
        <dbReference type="PIRSR" id="PIRSR001492-1"/>
    </source>
</evidence>
<dbReference type="EMBL" id="LBSR01000012">
    <property type="protein sequence ID" value="KKQ21848.1"/>
    <property type="molecule type" value="Genomic_DNA"/>
</dbReference>
<comment type="subunit">
    <text evidence="9">Monomer.</text>
</comment>
<evidence type="ECO:0000256" key="9">
    <source>
        <dbReference type="HAMAP-Rule" id="MF_01038"/>
    </source>
</evidence>
<dbReference type="EC" id="5.4.2.12" evidence="9 10"/>
<evidence type="ECO:0000256" key="4">
    <source>
        <dbReference type="ARBA" id="ARBA00008819"/>
    </source>
</evidence>
<feature type="binding site" evidence="9 12">
    <location>
        <begin position="153"/>
        <end position="154"/>
    </location>
    <ligand>
        <name>substrate</name>
    </ligand>
</feature>
<comment type="pathway">
    <text evidence="3 9">Carbohydrate degradation; glycolysis; pyruvate from D-glyceraldehyde 3-phosphate: step 3/5.</text>
</comment>
<dbReference type="SUPFAM" id="SSF53649">
    <property type="entry name" value="Alkaline phosphatase-like"/>
    <property type="match status" value="1"/>
</dbReference>
<protein>
    <recommendedName>
        <fullName evidence="9 10">2,3-bisphosphoglycerate-independent phosphoglycerate mutase</fullName>
        <shortName evidence="9">BPG-independent PGAM</shortName>
        <shortName evidence="9">Phosphoglyceromutase</shortName>
        <shortName evidence="9">iPGM</shortName>
        <ecNumber evidence="9 10">5.4.2.12</ecNumber>
    </recommendedName>
</protein>
<evidence type="ECO:0000256" key="3">
    <source>
        <dbReference type="ARBA" id="ARBA00004798"/>
    </source>
</evidence>
<dbReference type="NCBIfam" id="TIGR01307">
    <property type="entry name" value="pgm_bpd_ind"/>
    <property type="match status" value="1"/>
</dbReference>
<gene>
    <name evidence="9" type="primary">gpmI</name>
    <name evidence="16" type="ORF">US36_C0012G0007</name>
</gene>
<feature type="binding site" evidence="9 13">
    <location>
        <position position="392"/>
    </location>
    <ligand>
        <name>Mn(2+)</name>
        <dbReference type="ChEBI" id="CHEBI:29035"/>
        <label>1</label>
    </ligand>
</feature>
<evidence type="ECO:0000313" key="17">
    <source>
        <dbReference type="Proteomes" id="UP000034044"/>
    </source>
</evidence>
<feature type="binding site" evidence="9 12">
    <location>
        <position position="181"/>
    </location>
    <ligand>
        <name>substrate</name>
    </ligand>
</feature>
<dbReference type="Proteomes" id="UP000034044">
    <property type="component" value="Unassembled WGS sequence"/>
</dbReference>
<feature type="binding site" evidence="9 13">
    <location>
        <position position="12"/>
    </location>
    <ligand>
        <name>Mn(2+)</name>
        <dbReference type="ChEBI" id="CHEBI:29035"/>
        <label>2</label>
    </ligand>
</feature>
<dbReference type="InterPro" id="IPR005995">
    <property type="entry name" value="Pgm_bpd_ind"/>
</dbReference>
<comment type="caution">
    <text evidence="16">The sequence shown here is derived from an EMBL/GenBank/DDBJ whole genome shotgun (WGS) entry which is preliminary data.</text>
</comment>
<feature type="domain" description="BPG-independent PGAM N-terminal" evidence="15">
    <location>
        <begin position="82"/>
        <end position="288"/>
    </location>
</feature>
<feature type="binding site" evidence="9 13">
    <location>
        <position position="62"/>
    </location>
    <ligand>
        <name>Mn(2+)</name>
        <dbReference type="ChEBI" id="CHEBI:29035"/>
        <label>2</label>
    </ligand>
</feature>
<evidence type="ECO:0000256" key="2">
    <source>
        <dbReference type="ARBA" id="ARBA00002315"/>
    </source>
</evidence>
<dbReference type="GO" id="GO:0006096">
    <property type="term" value="P:glycolytic process"/>
    <property type="evidence" value="ECO:0007669"/>
    <property type="project" value="UniProtKB-UniRule"/>
</dbReference>
<keyword evidence="8 9" id="KW-0413">Isomerase</keyword>
<feature type="binding site" evidence="9 13">
    <location>
        <position position="434"/>
    </location>
    <ligand>
        <name>Mn(2+)</name>
        <dbReference type="ChEBI" id="CHEBI:29035"/>
        <label>2</label>
    </ligand>
</feature>
<dbReference type="Gene3D" id="3.40.720.10">
    <property type="entry name" value="Alkaline Phosphatase, subunit A"/>
    <property type="match status" value="1"/>
</dbReference>
<comment type="similarity">
    <text evidence="4 9">Belongs to the BPG-independent phosphoglycerate mutase family.</text>
</comment>
<feature type="binding site" evidence="9 13">
    <location>
        <position position="452"/>
    </location>
    <ligand>
        <name>Mn(2+)</name>
        <dbReference type="ChEBI" id="CHEBI:29035"/>
        <label>1</label>
    </ligand>
</feature>
<dbReference type="GO" id="GO:0005829">
    <property type="term" value="C:cytosol"/>
    <property type="evidence" value="ECO:0007669"/>
    <property type="project" value="TreeGrafter"/>
</dbReference>
<dbReference type="GO" id="GO:0030145">
    <property type="term" value="F:manganese ion binding"/>
    <property type="evidence" value="ECO:0007669"/>
    <property type="project" value="UniProtKB-UniRule"/>
</dbReference>
<evidence type="ECO:0000256" key="13">
    <source>
        <dbReference type="PIRSR" id="PIRSR001492-3"/>
    </source>
</evidence>
<name>A0A0G0FS28_9BACT</name>
<dbReference type="Pfam" id="PF06415">
    <property type="entry name" value="iPGM_N"/>
    <property type="match status" value="1"/>
</dbReference>
<comment type="function">
    <text evidence="2 9">Catalyzes the interconversion of 2-phosphoglycerate and 3-phosphoglycerate.</text>
</comment>
<evidence type="ECO:0000256" key="8">
    <source>
        <dbReference type="ARBA" id="ARBA00023235"/>
    </source>
</evidence>
<keyword evidence="6 9" id="KW-0324">Glycolysis</keyword>
<dbReference type="InterPro" id="IPR017850">
    <property type="entry name" value="Alkaline_phosphatase_core_sf"/>
</dbReference>
<accession>A0A0G0FS28</accession>
<dbReference type="SUPFAM" id="SSF64158">
    <property type="entry name" value="2,3-Bisphosphoglycerate-independent phosphoglycerate mutase, substrate-binding domain"/>
    <property type="match status" value="1"/>
</dbReference>
<feature type="binding site" evidence="9 12">
    <location>
        <position position="123"/>
    </location>
    <ligand>
        <name>substrate</name>
    </ligand>
</feature>
<reference evidence="16 17" key="1">
    <citation type="journal article" date="2015" name="Nature">
        <title>rRNA introns, odd ribosomes, and small enigmatic genomes across a large radiation of phyla.</title>
        <authorList>
            <person name="Brown C.T."/>
            <person name="Hug L.A."/>
            <person name="Thomas B.C."/>
            <person name="Sharon I."/>
            <person name="Castelle C.J."/>
            <person name="Singh A."/>
            <person name="Wilkins M.J."/>
            <person name="Williams K.H."/>
            <person name="Banfield J.F."/>
        </authorList>
    </citation>
    <scope>NUCLEOTIDE SEQUENCE [LARGE SCALE GENOMIC DNA]</scope>
</reference>
<feature type="binding site" evidence="9 12">
    <location>
        <position position="325"/>
    </location>
    <ligand>
        <name>substrate</name>
    </ligand>
</feature>
<dbReference type="PIRSF" id="PIRSF001492">
    <property type="entry name" value="IPGAM"/>
    <property type="match status" value="1"/>
</dbReference>
<dbReference type="Gene3D" id="3.40.1450.10">
    <property type="entry name" value="BPG-independent phosphoglycerate mutase, domain B"/>
    <property type="match status" value="1"/>
</dbReference>
<sequence>MSKRTIILIILDGWGIGRQDESNPIFIFKPKNISYLKATFPFASLQASGISVGLPWGEEGNSEVGHLNIGAGKVIYQNYPRISLAIRDSSFFSNEVIKKTFEHSKKNNSVVNLIGLLTDANVHSSMEHLEALIKFAEKENVLRVNLHLITDGRDSPPQSCLTLLKKLPFSDKVILASVSGRYYAMDRDRHWDRTQIYYKTLFGEGAITDNLENHIKNNYQKSLDDQYVFPTLIGPQKNIINDNDAVLFFNFREDRMRQIVESFISQNFDKFPVKKNLNLYISSLVSYDDRFNMSVAFPKETAENPLGKVLSDNGKIQFRIAETEKYAHITYFFNGEKEPPFENELRVLIPSRSDIHHDEHPEMMAREITNRLTQAIEDKSYDFILANYANPDMIAHTGNYEATMKAIEITDEEIGKIIQAVLATNSILIITSDHGNAERMFDPLTGSPETKHDPNPVPIHLVAKEFERQKEESEINRAEKNTIGILADVAPTILELMAIAQPKEMSGESFLKSLLE</sequence>
<dbReference type="HAMAP" id="MF_01038">
    <property type="entry name" value="GpmI"/>
    <property type="match status" value="1"/>
</dbReference>
<dbReference type="GO" id="GO:0006007">
    <property type="term" value="P:glucose catabolic process"/>
    <property type="evidence" value="ECO:0007669"/>
    <property type="project" value="InterPro"/>
</dbReference>
<keyword evidence="5 9" id="KW-0479">Metal-binding</keyword>
<dbReference type="PATRIC" id="fig|1619010.3.peg.419"/>
<evidence type="ECO:0000313" key="16">
    <source>
        <dbReference type="EMBL" id="KKQ21848.1"/>
    </source>
</evidence>
<feature type="active site" description="Phosphoserine intermediate" evidence="9 11">
    <location>
        <position position="62"/>
    </location>
</feature>
<dbReference type="Pfam" id="PF01676">
    <property type="entry name" value="Metalloenzyme"/>
    <property type="match status" value="1"/>
</dbReference>